<evidence type="ECO:0000256" key="1">
    <source>
        <dbReference type="PROSITE-ProRule" id="PRU10141"/>
    </source>
</evidence>
<dbReference type="InterPro" id="IPR051681">
    <property type="entry name" value="Ser/Thr_Kinases-Pseudokinases"/>
</dbReference>
<dbReference type="Gene3D" id="1.10.510.10">
    <property type="entry name" value="Transferase(Phosphotransferase) domain 1"/>
    <property type="match status" value="1"/>
</dbReference>
<proteinExistence type="predicted"/>
<dbReference type="GO" id="GO:0005524">
    <property type="term" value="F:ATP binding"/>
    <property type="evidence" value="ECO:0007669"/>
    <property type="project" value="UniProtKB-UniRule"/>
</dbReference>
<dbReference type="AlphaFoldDB" id="A0A8J5XIP5"/>
<dbReference type="InterPro" id="IPR017441">
    <property type="entry name" value="Protein_kinase_ATP_BS"/>
</dbReference>
<evidence type="ECO:0000313" key="3">
    <source>
        <dbReference type="EMBL" id="KAG8461912.1"/>
    </source>
</evidence>
<name>A0A8J5XIP5_DIALT</name>
<dbReference type="InterPro" id="IPR001245">
    <property type="entry name" value="Ser-Thr/Tyr_kinase_cat_dom"/>
</dbReference>
<dbReference type="OMA" id="MASKFIC"/>
<organism evidence="3 4">
    <name type="scientific">Diacronema lutheri</name>
    <name type="common">Unicellular marine alga</name>
    <name type="synonym">Monochrysis lutheri</name>
    <dbReference type="NCBI Taxonomy" id="2081491"/>
    <lineage>
        <taxon>Eukaryota</taxon>
        <taxon>Haptista</taxon>
        <taxon>Haptophyta</taxon>
        <taxon>Pavlovophyceae</taxon>
        <taxon>Pavlovales</taxon>
        <taxon>Pavlovaceae</taxon>
        <taxon>Diacronema</taxon>
    </lineage>
</organism>
<accession>A0A8J5XIP5</accession>
<dbReference type="PROSITE" id="PS00107">
    <property type="entry name" value="PROTEIN_KINASE_ATP"/>
    <property type="match status" value="1"/>
</dbReference>
<dbReference type="GO" id="GO:0004674">
    <property type="term" value="F:protein serine/threonine kinase activity"/>
    <property type="evidence" value="ECO:0007669"/>
    <property type="project" value="TreeGrafter"/>
</dbReference>
<dbReference type="PROSITE" id="PS50011">
    <property type="entry name" value="PROTEIN_KINASE_DOM"/>
    <property type="match status" value="1"/>
</dbReference>
<dbReference type="SUPFAM" id="SSF56112">
    <property type="entry name" value="Protein kinase-like (PK-like)"/>
    <property type="match status" value="1"/>
</dbReference>
<evidence type="ECO:0000259" key="2">
    <source>
        <dbReference type="PROSITE" id="PS50011"/>
    </source>
</evidence>
<dbReference type="SUPFAM" id="SSF57850">
    <property type="entry name" value="RING/U-box"/>
    <property type="match status" value="1"/>
</dbReference>
<evidence type="ECO:0000313" key="4">
    <source>
        <dbReference type="Proteomes" id="UP000751190"/>
    </source>
</evidence>
<protein>
    <recommendedName>
        <fullName evidence="2">Protein kinase domain-containing protein</fullName>
    </recommendedName>
</protein>
<reference evidence="3" key="1">
    <citation type="submission" date="2021-05" db="EMBL/GenBank/DDBJ databases">
        <title>The genome of the haptophyte Pavlova lutheri (Diacronema luteri, Pavlovales) - a model for lipid biosynthesis in eukaryotic algae.</title>
        <authorList>
            <person name="Hulatt C.J."/>
            <person name="Posewitz M.C."/>
        </authorList>
    </citation>
    <scope>NUCLEOTIDE SEQUENCE</scope>
    <source>
        <strain evidence="3">NIVA-4/92</strain>
    </source>
</reference>
<keyword evidence="1" id="KW-0067">ATP-binding</keyword>
<dbReference type="PANTHER" id="PTHR44329">
    <property type="entry name" value="SERINE/THREONINE-PROTEIN KINASE TNNI3K-RELATED"/>
    <property type="match status" value="1"/>
</dbReference>
<gene>
    <name evidence="3" type="ORF">KFE25_013931</name>
</gene>
<dbReference type="Proteomes" id="UP000751190">
    <property type="component" value="Unassembled WGS sequence"/>
</dbReference>
<dbReference type="PANTHER" id="PTHR44329:SF214">
    <property type="entry name" value="PROTEIN KINASE DOMAIN-CONTAINING PROTEIN"/>
    <property type="match status" value="1"/>
</dbReference>
<dbReference type="EMBL" id="JAGTXO010000023">
    <property type="protein sequence ID" value="KAG8461912.1"/>
    <property type="molecule type" value="Genomic_DNA"/>
</dbReference>
<dbReference type="Gene3D" id="3.30.200.20">
    <property type="entry name" value="Phosphorylase Kinase, domain 1"/>
    <property type="match status" value="1"/>
</dbReference>
<keyword evidence="1" id="KW-0547">Nucleotide-binding</keyword>
<feature type="domain" description="Protein kinase" evidence="2">
    <location>
        <begin position="99"/>
        <end position="357"/>
    </location>
</feature>
<dbReference type="OrthoDB" id="1668230at2759"/>
<dbReference type="InterPro" id="IPR013083">
    <property type="entry name" value="Znf_RING/FYVE/PHD"/>
</dbReference>
<feature type="binding site" evidence="1">
    <location>
        <position position="126"/>
    </location>
    <ligand>
        <name>ATP</name>
        <dbReference type="ChEBI" id="CHEBI:30616"/>
    </ligand>
</feature>
<comment type="caution">
    <text evidence="3">The sequence shown here is derived from an EMBL/GenBank/DDBJ whole genome shotgun (WGS) entry which is preliminary data.</text>
</comment>
<dbReference type="Pfam" id="PF07714">
    <property type="entry name" value="PK_Tyr_Ser-Thr"/>
    <property type="match status" value="1"/>
</dbReference>
<dbReference type="InterPro" id="IPR000719">
    <property type="entry name" value="Prot_kinase_dom"/>
</dbReference>
<dbReference type="Gene3D" id="3.30.40.10">
    <property type="entry name" value="Zinc/RING finger domain, C3HC4 (zinc finger)"/>
    <property type="match status" value="1"/>
</dbReference>
<sequence length="387" mass="40053">MASKFICPLTLERTLQPVLTPCGHIFDRASLELRRQLGGEHASSCAVCHAPLADAASECYGLAVDASLRAQAEAWHVEQSALEAALRDGSWVDPTSVAVDQSSELGKGTYGIVRRGSWDGNPVAVKQVPLAEEGAAQGLHAELGALRSLRHPHIVELLGVCKTTEQIWLLLELAPHGSLDALLRGTPAQLAAALGSATALPGATPAFFRIGAEVACALSCLHRRHLVHGNVKPTNVLICEGGIAKLADFGLSALAHTQRVSGRLAASFAAPEASAPGGRLSAPSDVFALAILLAQCLSGEPPFAHLPDDAAVSAAIHAGERPTVPPGTPGALRHLISRAWTPRAAERPTADSVHLELVGLSGAPRLGRMRAPSVSTLPFVAEAGGGA</sequence>
<dbReference type="InterPro" id="IPR011009">
    <property type="entry name" value="Kinase-like_dom_sf"/>
</dbReference>
<keyword evidence="4" id="KW-1185">Reference proteome</keyword>